<dbReference type="Gene3D" id="2.30.110.10">
    <property type="entry name" value="Electron Transport, Fmn-binding Protein, Chain A"/>
    <property type="match status" value="1"/>
</dbReference>
<evidence type="ECO:0000259" key="2">
    <source>
        <dbReference type="Pfam" id="PF01243"/>
    </source>
</evidence>
<evidence type="ECO:0000256" key="1">
    <source>
        <dbReference type="ARBA" id="ARBA00023002"/>
    </source>
</evidence>
<name>I3D5M7_9ARCH</name>
<organism evidence="3 4">
    <name type="scientific">Candidatus Nitrosopumilus salarius BD31</name>
    <dbReference type="NCBI Taxonomy" id="859350"/>
    <lineage>
        <taxon>Archaea</taxon>
        <taxon>Nitrososphaerota</taxon>
        <taxon>Nitrososphaeria</taxon>
        <taxon>Nitrosopumilales</taxon>
        <taxon>Nitrosopumilaceae</taxon>
        <taxon>Nitrosopumilus</taxon>
    </lineage>
</organism>
<evidence type="ECO:0000313" key="4">
    <source>
        <dbReference type="Proteomes" id="UP000003423"/>
    </source>
</evidence>
<dbReference type="GO" id="GO:0070967">
    <property type="term" value="F:coenzyme F420 binding"/>
    <property type="evidence" value="ECO:0007669"/>
    <property type="project" value="TreeGrafter"/>
</dbReference>
<dbReference type="GO" id="GO:0005829">
    <property type="term" value="C:cytosol"/>
    <property type="evidence" value="ECO:0007669"/>
    <property type="project" value="TreeGrafter"/>
</dbReference>
<feature type="domain" description="Pyridoxamine 5'-phosphate oxidase N-terminal" evidence="2">
    <location>
        <begin position="4"/>
        <end position="56"/>
    </location>
</feature>
<dbReference type="Pfam" id="PF01243">
    <property type="entry name" value="PNPOx_N"/>
    <property type="match status" value="1"/>
</dbReference>
<dbReference type="PATRIC" id="fig|859350.6.peg.19"/>
<dbReference type="Proteomes" id="UP000003423">
    <property type="component" value="Unassembled WGS sequence"/>
</dbReference>
<dbReference type="SUPFAM" id="SSF50475">
    <property type="entry name" value="FMN-binding split barrel"/>
    <property type="match status" value="1"/>
</dbReference>
<keyword evidence="4" id="KW-1185">Reference proteome</keyword>
<dbReference type="InterPro" id="IPR011576">
    <property type="entry name" value="Pyridox_Oxase_N"/>
</dbReference>
<proteinExistence type="predicted"/>
<dbReference type="InterPro" id="IPR052019">
    <property type="entry name" value="F420H2_bilvrd_red/Heme_oxyg"/>
</dbReference>
<dbReference type="PANTHER" id="PTHR35176:SF6">
    <property type="entry name" value="HEME OXYGENASE HI_0854-RELATED"/>
    <property type="match status" value="1"/>
</dbReference>
<dbReference type="AlphaFoldDB" id="I3D5M7"/>
<dbReference type="RefSeq" id="WP_008296615.1">
    <property type="nucleotide sequence ID" value="NZ_AEXL02000007.1"/>
</dbReference>
<keyword evidence="1" id="KW-0560">Oxidoreductase</keyword>
<dbReference type="PANTHER" id="PTHR35176">
    <property type="entry name" value="HEME OXYGENASE HI_0854-RELATED"/>
    <property type="match status" value="1"/>
</dbReference>
<evidence type="ECO:0000313" key="3">
    <source>
        <dbReference type="EMBL" id="EIJ67020.1"/>
    </source>
</evidence>
<gene>
    <name evidence="3" type="ORF">BD31_I1974</name>
</gene>
<dbReference type="EMBL" id="AEXL02000007">
    <property type="protein sequence ID" value="EIJ67020.1"/>
    <property type="molecule type" value="Genomic_DNA"/>
</dbReference>
<accession>I3D5M7</accession>
<reference evidence="3 4" key="1">
    <citation type="journal article" date="2012" name="J. Bacteriol.">
        <title>Genome sequence of "Candidatus Nitrosopumilus salaria" BD31, an ammonia-oxidizing archaeon from the San Francisco Bay estuary.</title>
        <authorList>
            <person name="Mosier A.C."/>
            <person name="Allen E.E."/>
            <person name="Kim M."/>
            <person name="Ferriera S."/>
            <person name="Francis C.A."/>
        </authorList>
    </citation>
    <scope>NUCLEOTIDE SEQUENCE [LARGE SCALE GENOMIC DNA]</scope>
    <source>
        <strain evidence="3 4">BD31</strain>
    </source>
</reference>
<dbReference type="GO" id="GO:0016627">
    <property type="term" value="F:oxidoreductase activity, acting on the CH-CH group of donors"/>
    <property type="evidence" value="ECO:0007669"/>
    <property type="project" value="TreeGrafter"/>
</dbReference>
<comment type="caution">
    <text evidence="3">The sequence shown here is derived from an EMBL/GenBank/DDBJ whole genome shotgun (WGS) entry which is preliminary data.</text>
</comment>
<sequence length="63" mass="7481">MNRDEFLKSQKILRLATIGKNKTPHIVPVWYRYSKKKLYIGTNTRTQKAKNIKKTKEFLAVLM</sequence>
<dbReference type="InterPro" id="IPR012349">
    <property type="entry name" value="Split_barrel_FMN-bd"/>
</dbReference>
<protein>
    <recommendedName>
        <fullName evidence="2">Pyridoxamine 5'-phosphate oxidase N-terminal domain-containing protein</fullName>
    </recommendedName>
</protein>